<keyword evidence="3" id="KW-1185">Reference proteome</keyword>
<keyword evidence="1" id="KW-0472">Membrane</keyword>
<keyword evidence="1" id="KW-0812">Transmembrane</keyword>
<accession>A0A812W6A5</accession>
<reference evidence="2" key="1">
    <citation type="submission" date="2021-02" db="EMBL/GenBank/DDBJ databases">
        <authorList>
            <person name="Dougan E. K."/>
            <person name="Rhodes N."/>
            <person name="Thang M."/>
            <person name="Chan C."/>
        </authorList>
    </citation>
    <scope>NUCLEOTIDE SEQUENCE</scope>
</reference>
<dbReference type="Proteomes" id="UP000649617">
    <property type="component" value="Unassembled WGS sequence"/>
</dbReference>
<sequence length="380" mass="42357">MIVLGATIWPGVLMLMWVMPRAMVEDGIVDKEGKPRLGSLSAGCLVWGILMGTMGLKIPALFLAHNTRQNDFQLGGVNEGKWKDHFNEKEPNPGRMFGAFLMLLRAVANGSLLVYSAWILPPRNPDKNLNLSKFLLAWFEAPLAFLMALSCLYSLVMIYWQSEKPNHYTAFARNVRRLGRFSAFSSLPYANPAVMLNQLKVAVNDFLQQSEKAKELGVTNVKGDKRDLLSKLRQLGWKNLFVLGYVVFSQMVYNALFACAAIGSVVVKTSQMSFVSDKSWDQWTIAEGIALASFINALSGLGLDPNVLGLVKVLRERYGNLIMDFSDDELVASWQRQVIQCIMLVHDPHSDSGRASVLICALTLDLTDCCEIIDKDKDPE</sequence>
<feature type="non-terminal residue" evidence="2">
    <location>
        <position position="1"/>
    </location>
</feature>
<keyword evidence="1" id="KW-1133">Transmembrane helix</keyword>
<organism evidence="2 3">
    <name type="scientific">Symbiodinium pilosum</name>
    <name type="common">Dinoflagellate</name>
    <dbReference type="NCBI Taxonomy" id="2952"/>
    <lineage>
        <taxon>Eukaryota</taxon>
        <taxon>Sar</taxon>
        <taxon>Alveolata</taxon>
        <taxon>Dinophyceae</taxon>
        <taxon>Suessiales</taxon>
        <taxon>Symbiodiniaceae</taxon>
        <taxon>Symbiodinium</taxon>
    </lineage>
</organism>
<dbReference type="OrthoDB" id="416950at2759"/>
<feature type="transmembrane region" description="Helical" evidence="1">
    <location>
        <begin position="97"/>
        <end position="121"/>
    </location>
</feature>
<name>A0A812W6A5_SYMPI</name>
<feature type="transmembrane region" description="Helical" evidence="1">
    <location>
        <begin position="141"/>
        <end position="160"/>
    </location>
</feature>
<evidence type="ECO:0000313" key="3">
    <source>
        <dbReference type="Proteomes" id="UP000649617"/>
    </source>
</evidence>
<comment type="caution">
    <text evidence="2">The sequence shown here is derived from an EMBL/GenBank/DDBJ whole genome shotgun (WGS) entry which is preliminary data.</text>
</comment>
<feature type="transmembrane region" description="Helical" evidence="1">
    <location>
        <begin position="40"/>
        <end position="64"/>
    </location>
</feature>
<dbReference type="AlphaFoldDB" id="A0A812W6A5"/>
<dbReference type="EMBL" id="CAJNIZ010043398">
    <property type="protein sequence ID" value="CAE7659211.1"/>
    <property type="molecule type" value="Genomic_DNA"/>
</dbReference>
<feature type="transmembrane region" description="Helical" evidence="1">
    <location>
        <begin position="240"/>
        <end position="263"/>
    </location>
</feature>
<protein>
    <submittedName>
        <fullName evidence="2">Uncharacterized protein</fullName>
    </submittedName>
</protein>
<proteinExistence type="predicted"/>
<evidence type="ECO:0000256" key="1">
    <source>
        <dbReference type="SAM" id="Phobius"/>
    </source>
</evidence>
<evidence type="ECO:0000313" key="2">
    <source>
        <dbReference type="EMBL" id="CAE7659211.1"/>
    </source>
</evidence>
<gene>
    <name evidence="2" type="ORF">SPIL2461_LOCUS17822</name>
</gene>